<name>A0ACD3AIL2_9AGAR</name>
<proteinExistence type="predicted"/>
<organism evidence="1 2">
    <name type="scientific">Pluteus cervinus</name>
    <dbReference type="NCBI Taxonomy" id="181527"/>
    <lineage>
        <taxon>Eukaryota</taxon>
        <taxon>Fungi</taxon>
        <taxon>Dikarya</taxon>
        <taxon>Basidiomycota</taxon>
        <taxon>Agaricomycotina</taxon>
        <taxon>Agaricomycetes</taxon>
        <taxon>Agaricomycetidae</taxon>
        <taxon>Agaricales</taxon>
        <taxon>Pluteineae</taxon>
        <taxon>Pluteaceae</taxon>
        <taxon>Pluteus</taxon>
    </lineage>
</organism>
<reference evidence="1 2" key="1">
    <citation type="journal article" date="2019" name="Nat. Ecol. Evol.">
        <title>Megaphylogeny resolves global patterns of mushroom evolution.</title>
        <authorList>
            <person name="Varga T."/>
            <person name="Krizsan K."/>
            <person name="Foldi C."/>
            <person name="Dima B."/>
            <person name="Sanchez-Garcia M."/>
            <person name="Sanchez-Ramirez S."/>
            <person name="Szollosi G.J."/>
            <person name="Szarkandi J.G."/>
            <person name="Papp V."/>
            <person name="Albert L."/>
            <person name="Andreopoulos W."/>
            <person name="Angelini C."/>
            <person name="Antonin V."/>
            <person name="Barry K.W."/>
            <person name="Bougher N.L."/>
            <person name="Buchanan P."/>
            <person name="Buyck B."/>
            <person name="Bense V."/>
            <person name="Catcheside P."/>
            <person name="Chovatia M."/>
            <person name="Cooper J."/>
            <person name="Damon W."/>
            <person name="Desjardin D."/>
            <person name="Finy P."/>
            <person name="Geml J."/>
            <person name="Haridas S."/>
            <person name="Hughes K."/>
            <person name="Justo A."/>
            <person name="Karasinski D."/>
            <person name="Kautmanova I."/>
            <person name="Kiss B."/>
            <person name="Kocsube S."/>
            <person name="Kotiranta H."/>
            <person name="LaButti K.M."/>
            <person name="Lechner B.E."/>
            <person name="Liimatainen K."/>
            <person name="Lipzen A."/>
            <person name="Lukacs Z."/>
            <person name="Mihaltcheva S."/>
            <person name="Morgado L.N."/>
            <person name="Niskanen T."/>
            <person name="Noordeloos M.E."/>
            <person name="Ohm R.A."/>
            <person name="Ortiz-Santana B."/>
            <person name="Ovrebo C."/>
            <person name="Racz N."/>
            <person name="Riley R."/>
            <person name="Savchenko A."/>
            <person name="Shiryaev A."/>
            <person name="Soop K."/>
            <person name="Spirin V."/>
            <person name="Szebenyi C."/>
            <person name="Tomsovsky M."/>
            <person name="Tulloss R.E."/>
            <person name="Uehling J."/>
            <person name="Grigoriev I.V."/>
            <person name="Vagvolgyi C."/>
            <person name="Papp T."/>
            <person name="Martin F.M."/>
            <person name="Miettinen O."/>
            <person name="Hibbett D.S."/>
            <person name="Nagy L.G."/>
        </authorList>
    </citation>
    <scope>NUCLEOTIDE SEQUENCE [LARGE SCALE GENOMIC DNA]</scope>
    <source>
        <strain evidence="1 2">NL-1719</strain>
    </source>
</reference>
<gene>
    <name evidence="1" type="ORF">BDN72DRAFT_860672</name>
</gene>
<protein>
    <submittedName>
        <fullName evidence="1">Uncharacterized protein</fullName>
    </submittedName>
</protein>
<evidence type="ECO:0000313" key="1">
    <source>
        <dbReference type="EMBL" id="TFK65351.1"/>
    </source>
</evidence>
<dbReference type="Proteomes" id="UP000308600">
    <property type="component" value="Unassembled WGS sequence"/>
</dbReference>
<evidence type="ECO:0000313" key="2">
    <source>
        <dbReference type="Proteomes" id="UP000308600"/>
    </source>
</evidence>
<dbReference type="EMBL" id="ML208439">
    <property type="protein sequence ID" value="TFK65351.1"/>
    <property type="molecule type" value="Genomic_DNA"/>
</dbReference>
<accession>A0ACD3AIL2</accession>
<keyword evidence="2" id="KW-1185">Reference proteome</keyword>
<sequence>MDETGFSSSERISEGPIGKSSGLAVHRPGIGVKLGFAWVPLKFFGEEDDIAGAVILDFQQPQEPALSSRIGRLVNKMRSDGLQNDNRQYAIPVEIDPAQVDVRQLSTSVTGRLGENLGHLDWTSEMGERKALDALAGRREYMSLKIYRDELRAEMLRDEVVANILMKKLSKDNPTGKLKDQMLSVVKKIGIAKKVHKLNVTRSFYSLVVFYNKELLNDELREHIVTQHTFDMLDFEELLRSIPSSSDEEK</sequence>